<evidence type="ECO:0000256" key="1">
    <source>
        <dbReference type="ARBA" id="ARBA00011975"/>
    </source>
</evidence>
<dbReference type="InterPro" id="IPR029063">
    <property type="entry name" value="SAM-dependent_MTases_sf"/>
</dbReference>
<evidence type="ECO:0000256" key="4">
    <source>
        <dbReference type="ARBA" id="ARBA00022691"/>
    </source>
</evidence>
<proteinExistence type="predicted"/>
<dbReference type="InterPro" id="IPR031303">
    <property type="entry name" value="C5_meth_CS"/>
</dbReference>
<dbReference type="GO" id="GO:0044027">
    <property type="term" value="P:negative regulation of gene expression via chromosomal CpG island methylation"/>
    <property type="evidence" value="ECO:0007669"/>
    <property type="project" value="TreeGrafter"/>
</dbReference>
<keyword evidence="3 5" id="KW-0808">Transferase</keyword>
<dbReference type="EMBL" id="FPHE01000082">
    <property type="protein sequence ID" value="SFV58132.1"/>
    <property type="molecule type" value="Genomic_DNA"/>
</dbReference>
<evidence type="ECO:0000256" key="3">
    <source>
        <dbReference type="ARBA" id="ARBA00022679"/>
    </source>
</evidence>
<dbReference type="SUPFAM" id="SSF53335">
    <property type="entry name" value="S-adenosyl-L-methionine-dependent methyltransferases"/>
    <property type="match status" value="1"/>
</dbReference>
<organism evidence="5">
    <name type="scientific">hydrothermal vent metagenome</name>
    <dbReference type="NCBI Taxonomy" id="652676"/>
    <lineage>
        <taxon>unclassified sequences</taxon>
        <taxon>metagenomes</taxon>
        <taxon>ecological metagenomes</taxon>
    </lineage>
</organism>
<dbReference type="EC" id="2.1.1.37" evidence="1"/>
<dbReference type="PROSITE" id="PS00095">
    <property type="entry name" value="C5_MTASE_2"/>
    <property type="match status" value="1"/>
</dbReference>
<reference evidence="5" key="1">
    <citation type="submission" date="2016-10" db="EMBL/GenBank/DDBJ databases">
        <authorList>
            <person name="de Groot N.N."/>
        </authorList>
    </citation>
    <scope>NUCLEOTIDE SEQUENCE</scope>
</reference>
<dbReference type="GO" id="GO:0003677">
    <property type="term" value="F:DNA binding"/>
    <property type="evidence" value="ECO:0007669"/>
    <property type="project" value="TreeGrafter"/>
</dbReference>
<evidence type="ECO:0000313" key="5">
    <source>
        <dbReference type="EMBL" id="SFV58132.1"/>
    </source>
</evidence>
<name>A0A1W1BXF5_9ZZZZ</name>
<gene>
    <name evidence="5" type="ORF">MNB_SV-12-815</name>
</gene>
<dbReference type="Gene3D" id="3.90.120.10">
    <property type="entry name" value="DNA Methylase, subunit A, domain 2"/>
    <property type="match status" value="1"/>
</dbReference>
<dbReference type="GO" id="GO:0005634">
    <property type="term" value="C:nucleus"/>
    <property type="evidence" value="ECO:0007669"/>
    <property type="project" value="TreeGrafter"/>
</dbReference>
<protein>
    <recommendedName>
        <fullName evidence="1">DNA (cytosine-5-)-methyltransferase</fullName>
        <ecNumber evidence="1">2.1.1.37</ecNumber>
    </recommendedName>
</protein>
<keyword evidence="4" id="KW-0949">S-adenosyl-L-methionine</keyword>
<dbReference type="Pfam" id="PF00145">
    <property type="entry name" value="DNA_methylase"/>
    <property type="match status" value="1"/>
</dbReference>
<sequence>MSFKLLNAHDYGVPQDRKRIFFVGFRDDLGIEFEFPKPLDKKLFLKDAIADLKESALPAKDKTYSNGDACKPYNHEYMTGGFSSMYMSRNRVRAWDEPSFTIQAGGRHAPLHPQAPKMELVERDKRQFVEGKEGLYRRLSIRECARIQTFPDEHKFYYKNLTAGYKMVGNAVPVNLAYVLAKSIMEQLKIIKVGT</sequence>
<dbReference type="InterPro" id="IPR001525">
    <property type="entry name" value="C5_MeTfrase"/>
</dbReference>
<dbReference type="InterPro" id="IPR050390">
    <property type="entry name" value="C5-Methyltransferase"/>
</dbReference>
<dbReference type="PROSITE" id="PS51679">
    <property type="entry name" value="SAM_MT_C5"/>
    <property type="match status" value="1"/>
</dbReference>
<evidence type="ECO:0000256" key="2">
    <source>
        <dbReference type="ARBA" id="ARBA00022603"/>
    </source>
</evidence>
<keyword evidence="2 5" id="KW-0489">Methyltransferase</keyword>
<dbReference type="GO" id="GO:0032259">
    <property type="term" value="P:methylation"/>
    <property type="evidence" value="ECO:0007669"/>
    <property type="project" value="UniProtKB-KW"/>
</dbReference>
<dbReference type="AlphaFoldDB" id="A0A1W1BXF5"/>
<dbReference type="GO" id="GO:0003886">
    <property type="term" value="F:DNA (cytosine-5-)-methyltransferase activity"/>
    <property type="evidence" value="ECO:0007669"/>
    <property type="project" value="UniProtKB-EC"/>
</dbReference>
<accession>A0A1W1BXF5</accession>
<dbReference type="PANTHER" id="PTHR10629:SF52">
    <property type="entry name" value="DNA (CYTOSINE-5)-METHYLTRANSFERASE 1"/>
    <property type="match status" value="1"/>
</dbReference>
<dbReference type="PANTHER" id="PTHR10629">
    <property type="entry name" value="CYTOSINE-SPECIFIC METHYLTRANSFERASE"/>
    <property type="match status" value="1"/>
</dbReference>